<dbReference type="EMBL" id="MLJW01001434">
    <property type="protein sequence ID" value="OIQ78270.1"/>
    <property type="molecule type" value="Genomic_DNA"/>
</dbReference>
<dbReference type="InterPro" id="IPR003772">
    <property type="entry name" value="YceD"/>
</dbReference>
<evidence type="ECO:0000313" key="6">
    <source>
        <dbReference type="EMBL" id="OIQ78270.1"/>
    </source>
</evidence>
<evidence type="ECO:0000256" key="2">
    <source>
        <dbReference type="ARBA" id="ARBA00010740"/>
    </source>
</evidence>
<accession>A0A1J5Q3L1</accession>
<evidence type="ECO:0000256" key="4">
    <source>
        <dbReference type="ARBA" id="ARBA00022517"/>
    </source>
</evidence>
<dbReference type="GO" id="GO:0005829">
    <property type="term" value="C:cytosol"/>
    <property type="evidence" value="ECO:0007669"/>
    <property type="project" value="TreeGrafter"/>
</dbReference>
<dbReference type="InterPro" id="IPR039255">
    <property type="entry name" value="YceD_bac"/>
</dbReference>
<comment type="function">
    <text evidence="1">Plays a role in synthesis, processing and/or stability of 23S rRNA.</text>
</comment>
<protein>
    <recommendedName>
        <fullName evidence="3">Large ribosomal RNA subunit accumulation protein YceD</fullName>
    </recommendedName>
    <alternativeName>
        <fullName evidence="5">23S rRNA accumulation protein YceD</fullName>
    </alternativeName>
</protein>
<proteinExistence type="inferred from homology"/>
<dbReference type="GO" id="GO:0042254">
    <property type="term" value="P:ribosome biogenesis"/>
    <property type="evidence" value="ECO:0007669"/>
    <property type="project" value="UniProtKB-KW"/>
</dbReference>
<evidence type="ECO:0000256" key="3">
    <source>
        <dbReference type="ARBA" id="ARBA00015716"/>
    </source>
</evidence>
<keyword evidence="4" id="KW-0690">Ribosome biogenesis</keyword>
<organism evidence="6">
    <name type="scientific">mine drainage metagenome</name>
    <dbReference type="NCBI Taxonomy" id="410659"/>
    <lineage>
        <taxon>unclassified sequences</taxon>
        <taxon>metagenomes</taxon>
        <taxon>ecological metagenomes</taxon>
    </lineage>
</organism>
<dbReference type="AlphaFoldDB" id="A0A1J5Q3L1"/>
<sequence length="196" mass="21534">MCGVQILSWCDSLTLAPMKEYKHPPKIDIRLAAQSPEHLSGRESLSNYKRLMQETQGLGGDKLISWSVLIENRPNATGQPSAWLALRLTLTLPLLCQRCLGLVDVDIDIDRSLRFVDTEAQAEQQDDASEEDLLVISAEFDLAALIEDEVLLDLPLVPRHGICPVPVKLAVADDGFDGAAEKPNAFAVLAQLKGRH</sequence>
<gene>
    <name evidence="6" type="ORF">GALL_400300</name>
</gene>
<evidence type="ECO:0000256" key="5">
    <source>
        <dbReference type="ARBA" id="ARBA00031841"/>
    </source>
</evidence>
<dbReference type="Pfam" id="PF02620">
    <property type="entry name" value="YceD"/>
    <property type="match status" value="1"/>
</dbReference>
<dbReference type="PANTHER" id="PTHR38099">
    <property type="entry name" value="LARGE RIBOSOMAL RNA SUBUNIT ACCUMULATION PROTEIN YCED"/>
    <property type="match status" value="1"/>
</dbReference>
<dbReference type="PANTHER" id="PTHR38099:SF1">
    <property type="entry name" value="LARGE RIBOSOMAL RNA SUBUNIT ACCUMULATION PROTEIN YCED"/>
    <property type="match status" value="1"/>
</dbReference>
<evidence type="ECO:0000256" key="1">
    <source>
        <dbReference type="ARBA" id="ARBA00002868"/>
    </source>
</evidence>
<comment type="caution">
    <text evidence="6">The sequence shown here is derived from an EMBL/GenBank/DDBJ whole genome shotgun (WGS) entry which is preliminary data.</text>
</comment>
<comment type="similarity">
    <text evidence="2">Belongs to the DUF177 domain family.</text>
</comment>
<name>A0A1J5Q3L1_9ZZZZ</name>
<reference evidence="6" key="1">
    <citation type="submission" date="2016-10" db="EMBL/GenBank/DDBJ databases">
        <title>Sequence of Gallionella enrichment culture.</title>
        <authorList>
            <person name="Poehlein A."/>
            <person name="Muehling M."/>
            <person name="Daniel R."/>
        </authorList>
    </citation>
    <scope>NUCLEOTIDE SEQUENCE</scope>
</reference>